<dbReference type="InterPro" id="IPR051916">
    <property type="entry name" value="GPI-anchor_lipid_remodeler"/>
</dbReference>
<dbReference type="InterPro" id="IPR036691">
    <property type="entry name" value="Endo/exonu/phosph_ase_sf"/>
</dbReference>
<dbReference type="GO" id="GO:0003824">
    <property type="term" value="F:catalytic activity"/>
    <property type="evidence" value="ECO:0007669"/>
    <property type="project" value="InterPro"/>
</dbReference>
<dbReference type="RefSeq" id="WP_039427623.1">
    <property type="nucleotide sequence ID" value="NZ_CP061844.1"/>
</dbReference>
<dbReference type="GO" id="GO:0016020">
    <property type="term" value="C:membrane"/>
    <property type="evidence" value="ECO:0007669"/>
    <property type="project" value="GOC"/>
</dbReference>
<dbReference type="EMBL" id="JMCG01000001">
    <property type="protein sequence ID" value="KGK11965.1"/>
    <property type="molecule type" value="Genomic_DNA"/>
</dbReference>
<comment type="caution">
    <text evidence="2">The sequence shown here is derived from an EMBL/GenBank/DDBJ whole genome shotgun (WGS) entry which is preliminary data.</text>
</comment>
<dbReference type="Gene3D" id="3.60.10.10">
    <property type="entry name" value="Endonuclease/exonuclease/phosphatase"/>
    <property type="match status" value="1"/>
</dbReference>
<dbReference type="PANTHER" id="PTHR14859:SF15">
    <property type="entry name" value="ENDONUCLEASE_EXONUCLEASE_PHOSPHATASE DOMAIN-CONTAINING PROTEIN"/>
    <property type="match status" value="1"/>
</dbReference>
<dbReference type="InterPro" id="IPR005135">
    <property type="entry name" value="Endo/exonuclease/phosphatase"/>
</dbReference>
<dbReference type="GO" id="GO:0006506">
    <property type="term" value="P:GPI anchor biosynthetic process"/>
    <property type="evidence" value="ECO:0007669"/>
    <property type="project" value="TreeGrafter"/>
</dbReference>
<dbReference type="SUPFAM" id="SSF56219">
    <property type="entry name" value="DNase I-like"/>
    <property type="match status" value="1"/>
</dbReference>
<dbReference type="GeneID" id="43683861"/>
<sequence>MITLATCNLLNYLAPPGAFYDFSNILTLEEWQKKQTWLKQKLLEINADVLAFQEVFSPDELQQLCHTLGYGHFAVVDKPDISDEFIYTSPVLALASRYPLLSVDPVVPESQQLTQLGANGEFTFSRTPLHAVVDLPHLGPCHFIVVHFKSQRPTLLQNGSEDAQMQVAGSWLSTIQRGWEALLLRQYLVETYLSCAQPMVVLGDFNTHLNSIELRPLLDTSQTPLMQDVRQLVSSNDTQTWPPTHYHGELGLTIDYILLSEEFFPRNAEKIANVSQVSVWDQHLVSPNFADDQFASDHAFVSVTLSLL</sequence>
<keyword evidence="3" id="KW-1185">Reference proteome</keyword>
<accession>A0A099LV57</accession>
<dbReference type="AlphaFoldDB" id="A0A099LV57"/>
<gene>
    <name evidence="2" type="ORF">EA26_11850</name>
</gene>
<feature type="domain" description="Endonuclease/exonuclease/phosphatase" evidence="1">
    <location>
        <begin position="38"/>
        <end position="298"/>
    </location>
</feature>
<evidence type="ECO:0000313" key="3">
    <source>
        <dbReference type="Proteomes" id="UP000029994"/>
    </source>
</evidence>
<dbReference type="Proteomes" id="UP000029994">
    <property type="component" value="Unassembled WGS sequence"/>
</dbReference>
<dbReference type="STRING" id="29495.EA26_11850"/>
<evidence type="ECO:0000313" key="2">
    <source>
        <dbReference type="EMBL" id="KGK11965.1"/>
    </source>
</evidence>
<proteinExistence type="predicted"/>
<name>A0A099LV57_9VIBR</name>
<dbReference type="Pfam" id="PF03372">
    <property type="entry name" value="Exo_endo_phos"/>
    <property type="match status" value="1"/>
</dbReference>
<organism evidence="2 3">
    <name type="scientific">Vibrio navarrensis</name>
    <dbReference type="NCBI Taxonomy" id="29495"/>
    <lineage>
        <taxon>Bacteria</taxon>
        <taxon>Pseudomonadati</taxon>
        <taxon>Pseudomonadota</taxon>
        <taxon>Gammaproteobacteria</taxon>
        <taxon>Vibrionales</taxon>
        <taxon>Vibrionaceae</taxon>
        <taxon>Vibrio</taxon>
    </lineage>
</organism>
<evidence type="ECO:0000259" key="1">
    <source>
        <dbReference type="Pfam" id="PF03372"/>
    </source>
</evidence>
<dbReference type="PANTHER" id="PTHR14859">
    <property type="entry name" value="CALCOFLUOR WHITE HYPERSENSITIVE PROTEIN PRECURSOR"/>
    <property type="match status" value="1"/>
</dbReference>
<reference evidence="2 3" key="1">
    <citation type="submission" date="2014-04" db="EMBL/GenBank/DDBJ databases">
        <title>Genome sequencing of Vibrio navarrensis strains.</title>
        <authorList>
            <person name="Gladney L.M."/>
            <person name="Katz L.S."/>
            <person name="Marino-Ramirez L."/>
            <person name="Jordan I.K."/>
        </authorList>
    </citation>
    <scope>NUCLEOTIDE SEQUENCE [LARGE SCALE GENOMIC DNA]</scope>
    <source>
        <strain evidence="2 3">ATCC 51183</strain>
    </source>
</reference>
<dbReference type="eggNOG" id="COG2374">
    <property type="taxonomic scope" value="Bacteria"/>
</dbReference>
<protein>
    <recommendedName>
        <fullName evidence="1">Endonuclease/exonuclease/phosphatase domain-containing protein</fullName>
    </recommendedName>
</protein>